<dbReference type="PANTHER" id="PTHR44051">
    <property type="entry name" value="GLUTATHIONE S-TRANSFERASE-RELATED"/>
    <property type="match status" value="1"/>
</dbReference>
<comment type="caution">
    <text evidence="3">The sequence shown here is derived from an EMBL/GenBank/DDBJ whole genome shotgun (WGS) entry which is preliminary data.</text>
</comment>
<organism evidence="3 4">
    <name type="scientific">Rhodosalinus halophilus</name>
    <dbReference type="NCBI Taxonomy" id="2259333"/>
    <lineage>
        <taxon>Bacteria</taxon>
        <taxon>Pseudomonadati</taxon>
        <taxon>Pseudomonadota</taxon>
        <taxon>Alphaproteobacteria</taxon>
        <taxon>Rhodobacterales</taxon>
        <taxon>Paracoccaceae</taxon>
        <taxon>Rhodosalinus</taxon>
    </lineage>
</organism>
<keyword evidence="3" id="KW-0808">Transferase</keyword>
<evidence type="ECO:0000259" key="1">
    <source>
        <dbReference type="PROSITE" id="PS50404"/>
    </source>
</evidence>
<dbReference type="Pfam" id="PF13417">
    <property type="entry name" value="GST_N_3"/>
    <property type="match status" value="1"/>
</dbReference>
<feature type="domain" description="GST C-terminal" evidence="2">
    <location>
        <begin position="79"/>
        <end position="198"/>
    </location>
</feature>
<evidence type="ECO:0000313" key="4">
    <source>
        <dbReference type="Proteomes" id="UP000253370"/>
    </source>
</evidence>
<dbReference type="InterPro" id="IPR036282">
    <property type="entry name" value="Glutathione-S-Trfase_C_sf"/>
</dbReference>
<feature type="domain" description="GST N-terminal" evidence="1">
    <location>
        <begin position="1"/>
        <end position="75"/>
    </location>
</feature>
<dbReference type="Gene3D" id="3.40.30.10">
    <property type="entry name" value="Glutaredoxin"/>
    <property type="match status" value="1"/>
</dbReference>
<dbReference type="SUPFAM" id="SSF47616">
    <property type="entry name" value="GST C-terminal domain-like"/>
    <property type="match status" value="1"/>
</dbReference>
<dbReference type="EMBL" id="QNTQ01000005">
    <property type="protein sequence ID" value="RBI86258.1"/>
    <property type="molecule type" value="Genomic_DNA"/>
</dbReference>
<protein>
    <submittedName>
        <fullName evidence="3">Glutathione S-transferase</fullName>
    </submittedName>
</protein>
<dbReference type="SFLD" id="SFLDG00358">
    <property type="entry name" value="Main_(cytGST)"/>
    <property type="match status" value="1"/>
</dbReference>
<dbReference type="Proteomes" id="UP000253370">
    <property type="component" value="Unassembled WGS sequence"/>
</dbReference>
<name>A0A365UCA1_9RHOB</name>
<reference evidence="3 4" key="1">
    <citation type="submission" date="2018-07" db="EMBL/GenBank/DDBJ databases">
        <title>Rhodosalinus sp. strain E84T genomic sequence and assembly.</title>
        <authorList>
            <person name="Liu Z.-W."/>
            <person name="Lu D.-C."/>
        </authorList>
    </citation>
    <scope>NUCLEOTIDE SEQUENCE [LARGE SCALE GENOMIC DNA]</scope>
    <source>
        <strain evidence="3 4">E84</strain>
    </source>
</reference>
<dbReference type="InterPro" id="IPR004045">
    <property type="entry name" value="Glutathione_S-Trfase_N"/>
</dbReference>
<proteinExistence type="predicted"/>
<dbReference type="InterPro" id="IPR040079">
    <property type="entry name" value="Glutathione_S-Trfase"/>
</dbReference>
<evidence type="ECO:0000313" key="3">
    <source>
        <dbReference type="EMBL" id="RBI86258.1"/>
    </source>
</evidence>
<dbReference type="PROSITE" id="PS50405">
    <property type="entry name" value="GST_CTER"/>
    <property type="match status" value="1"/>
</dbReference>
<dbReference type="CDD" id="cd03046">
    <property type="entry name" value="GST_N_GTT1_like"/>
    <property type="match status" value="1"/>
</dbReference>
<dbReference type="OrthoDB" id="9810080at2"/>
<dbReference type="RefSeq" id="WP_113288495.1">
    <property type="nucleotide sequence ID" value="NZ_QNTQ01000005.1"/>
</dbReference>
<dbReference type="PROSITE" id="PS50404">
    <property type="entry name" value="GST_NTER"/>
    <property type="match status" value="1"/>
</dbReference>
<dbReference type="Gene3D" id="1.20.1050.10">
    <property type="match status" value="1"/>
</dbReference>
<keyword evidence="4" id="KW-1185">Reference proteome</keyword>
<dbReference type="AlphaFoldDB" id="A0A365UCA1"/>
<accession>A0A365UCA1</accession>
<dbReference type="InterPro" id="IPR036249">
    <property type="entry name" value="Thioredoxin-like_sf"/>
</dbReference>
<dbReference type="InterPro" id="IPR010987">
    <property type="entry name" value="Glutathione-S-Trfase_C-like"/>
</dbReference>
<gene>
    <name evidence="3" type="ORF">DRV85_05755</name>
</gene>
<evidence type="ECO:0000259" key="2">
    <source>
        <dbReference type="PROSITE" id="PS50405"/>
    </source>
</evidence>
<sequence length="198" mass="22215">MYTVIGDLKSRAFRVIWMLEELGQPYEHRPEPPRSEAVRALNASGKIPVLLEGEAVLTDSTAILTYLADKHGQMTHPAGTISRARQDAMTFRILDEIESALWTAARHSFVLPEDKRVPQVKDSLKWEYANSIERLMDDLPADYLAGAEPTVPDILLAHCGGWAKAAGFPAEEPRFAEYLRRMRARPAFRRVAEMAKAA</sequence>
<dbReference type="SFLD" id="SFLDS00019">
    <property type="entry name" value="Glutathione_Transferase_(cytos"/>
    <property type="match status" value="1"/>
</dbReference>
<dbReference type="GO" id="GO:0016740">
    <property type="term" value="F:transferase activity"/>
    <property type="evidence" value="ECO:0007669"/>
    <property type="project" value="UniProtKB-KW"/>
</dbReference>
<dbReference type="PANTHER" id="PTHR44051:SF8">
    <property type="entry name" value="GLUTATHIONE S-TRANSFERASE GSTA"/>
    <property type="match status" value="1"/>
</dbReference>
<dbReference type="SUPFAM" id="SSF52833">
    <property type="entry name" value="Thioredoxin-like"/>
    <property type="match status" value="1"/>
</dbReference>